<dbReference type="Proteomes" id="UP001630303">
    <property type="component" value="Unassembled WGS sequence"/>
</dbReference>
<evidence type="ECO:0000313" key="6">
    <source>
        <dbReference type="EMBL" id="MFM2720551.1"/>
    </source>
</evidence>
<keyword evidence="2 4" id="KW-0238">DNA-binding</keyword>
<dbReference type="InterPro" id="IPR036271">
    <property type="entry name" value="Tet_transcr_reg_TetR-rel_C_sf"/>
</dbReference>
<dbReference type="SUPFAM" id="SSF46689">
    <property type="entry name" value="Homeodomain-like"/>
    <property type="match status" value="1"/>
</dbReference>
<evidence type="ECO:0000256" key="4">
    <source>
        <dbReference type="PROSITE-ProRule" id="PRU00335"/>
    </source>
</evidence>
<accession>A0ABW9GH89</accession>
<evidence type="ECO:0000256" key="1">
    <source>
        <dbReference type="ARBA" id="ARBA00023015"/>
    </source>
</evidence>
<proteinExistence type="predicted"/>
<dbReference type="InterPro" id="IPR009057">
    <property type="entry name" value="Homeodomain-like_sf"/>
</dbReference>
<dbReference type="PANTHER" id="PTHR30055:SF148">
    <property type="entry name" value="TETR-FAMILY TRANSCRIPTIONAL REGULATOR"/>
    <property type="match status" value="1"/>
</dbReference>
<dbReference type="EMBL" id="JAROCE010000002">
    <property type="protein sequence ID" value="MFM2720551.1"/>
    <property type="molecule type" value="Genomic_DNA"/>
</dbReference>
<dbReference type="Gene3D" id="1.10.10.60">
    <property type="entry name" value="Homeodomain-like"/>
    <property type="match status" value="1"/>
</dbReference>
<dbReference type="PRINTS" id="PR00455">
    <property type="entry name" value="HTHTETR"/>
</dbReference>
<gene>
    <name evidence="6" type="ORF">P5G46_08540</name>
</gene>
<keyword evidence="3" id="KW-0804">Transcription</keyword>
<protein>
    <submittedName>
        <fullName evidence="6">TetR/AcrR family transcriptional regulator</fullName>
    </submittedName>
</protein>
<dbReference type="PROSITE" id="PS50977">
    <property type="entry name" value="HTH_TETR_2"/>
    <property type="match status" value="1"/>
</dbReference>
<dbReference type="Pfam" id="PF00440">
    <property type="entry name" value="TetR_N"/>
    <property type="match status" value="1"/>
</dbReference>
<comment type="caution">
    <text evidence="6">The sequence shown here is derived from an EMBL/GenBank/DDBJ whole genome shotgun (WGS) entry which is preliminary data.</text>
</comment>
<dbReference type="Gene3D" id="1.10.357.10">
    <property type="entry name" value="Tetracycline Repressor, domain 2"/>
    <property type="match status" value="1"/>
</dbReference>
<evidence type="ECO:0000256" key="3">
    <source>
        <dbReference type="ARBA" id="ARBA00023163"/>
    </source>
</evidence>
<keyword evidence="1" id="KW-0805">Transcription regulation</keyword>
<evidence type="ECO:0000256" key="2">
    <source>
        <dbReference type="ARBA" id="ARBA00023125"/>
    </source>
</evidence>
<reference evidence="6 7" key="1">
    <citation type="submission" date="2023-03" db="EMBL/GenBank/DDBJ databases">
        <title>MT1 and MT2 Draft Genomes of Novel Species.</title>
        <authorList>
            <person name="Venkateswaran K."/>
        </authorList>
    </citation>
    <scope>NUCLEOTIDE SEQUENCE [LARGE SCALE GENOMIC DNA]</scope>
    <source>
        <strain evidence="6 7">IF8SW-P5</strain>
    </source>
</reference>
<feature type="domain" description="HTH tetR-type" evidence="5">
    <location>
        <begin position="10"/>
        <end position="70"/>
    </location>
</feature>
<dbReference type="PANTHER" id="PTHR30055">
    <property type="entry name" value="HTH-TYPE TRANSCRIPTIONAL REGULATOR RUTR"/>
    <property type="match status" value="1"/>
</dbReference>
<dbReference type="InterPro" id="IPR050109">
    <property type="entry name" value="HTH-type_TetR-like_transc_reg"/>
</dbReference>
<evidence type="ECO:0000259" key="5">
    <source>
        <dbReference type="PROSITE" id="PS50977"/>
    </source>
</evidence>
<dbReference type="InterPro" id="IPR001647">
    <property type="entry name" value="HTH_TetR"/>
</dbReference>
<name>A0ABW9GH89_9MICO</name>
<dbReference type="Pfam" id="PF16859">
    <property type="entry name" value="TetR_C_11"/>
    <property type="match status" value="1"/>
</dbReference>
<dbReference type="RefSeq" id="WP_408905471.1">
    <property type="nucleotide sequence ID" value="NZ_JAROCE010000002.1"/>
</dbReference>
<dbReference type="InterPro" id="IPR011075">
    <property type="entry name" value="TetR_C"/>
</dbReference>
<organism evidence="6 7">
    <name type="scientific">Microbacterium mcarthurae</name>
    <dbReference type="NCBI Taxonomy" id="3035918"/>
    <lineage>
        <taxon>Bacteria</taxon>
        <taxon>Bacillati</taxon>
        <taxon>Actinomycetota</taxon>
        <taxon>Actinomycetes</taxon>
        <taxon>Micrococcales</taxon>
        <taxon>Microbacteriaceae</taxon>
        <taxon>Microbacterium</taxon>
    </lineage>
</organism>
<feature type="DNA-binding region" description="H-T-H motif" evidence="4">
    <location>
        <begin position="33"/>
        <end position="52"/>
    </location>
</feature>
<sequence length="189" mass="20769">MSSESDPRFRRSREAIVNAARELLLLHGPAAVTHNQIAEHAGIGRATVYRHWPRTDQLLAEAMATVPLPFFENAASPYREWLTRELTTIAGQLDQDDVRAVTSTLVNTALWDAAMDTRREGFASVLSERLTAALGEAARHGELSLRGDATAAAAMTIGPIYYRATIERKPADATLIERCVDAAGEWRTL</sequence>
<evidence type="ECO:0000313" key="7">
    <source>
        <dbReference type="Proteomes" id="UP001630303"/>
    </source>
</evidence>
<keyword evidence="7" id="KW-1185">Reference proteome</keyword>
<dbReference type="SUPFAM" id="SSF48498">
    <property type="entry name" value="Tetracyclin repressor-like, C-terminal domain"/>
    <property type="match status" value="1"/>
</dbReference>